<evidence type="ECO:0000313" key="2">
    <source>
        <dbReference type="EMBL" id="MDK3073323.1"/>
    </source>
</evidence>
<protein>
    <recommendedName>
        <fullName evidence="4">NnrT protein</fullName>
    </recommendedName>
</protein>
<proteinExistence type="predicted"/>
<feature type="transmembrane region" description="Helical" evidence="1">
    <location>
        <begin position="12"/>
        <end position="31"/>
    </location>
</feature>
<feature type="transmembrane region" description="Helical" evidence="1">
    <location>
        <begin position="43"/>
        <end position="64"/>
    </location>
</feature>
<accession>A0ABT7FEA8</accession>
<organism evidence="2 3">
    <name type="scientific">Sedimentitalea xiamensis</name>
    <dbReference type="NCBI Taxonomy" id="3050037"/>
    <lineage>
        <taxon>Bacteria</taxon>
        <taxon>Pseudomonadati</taxon>
        <taxon>Pseudomonadota</taxon>
        <taxon>Alphaproteobacteria</taxon>
        <taxon>Rhodobacterales</taxon>
        <taxon>Paracoccaceae</taxon>
        <taxon>Sedimentitalea</taxon>
    </lineage>
</organism>
<dbReference type="RefSeq" id="WP_284485265.1">
    <property type="nucleotide sequence ID" value="NZ_JASNJE010000009.1"/>
</dbReference>
<keyword evidence="1" id="KW-0472">Membrane</keyword>
<dbReference type="Proteomes" id="UP001227126">
    <property type="component" value="Unassembled WGS sequence"/>
</dbReference>
<keyword evidence="1" id="KW-0812">Transmembrane</keyword>
<evidence type="ECO:0008006" key="4">
    <source>
        <dbReference type="Google" id="ProtNLM"/>
    </source>
</evidence>
<name>A0ABT7FEA8_9RHOB</name>
<gene>
    <name evidence="2" type="ORF">QO034_09400</name>
</gene>
<dbReference type="EMBL" id="JASNJE010000009">
    <property type="protein sequence ID" value="MDK3073323.1"/>
    <property type="molecule type" value="Genomic_DNA"/>
</dbReference>
<keyword evidence="1" id="KW-1133">Transmembrane helix</keyword>
<evidence type="ECO:0000256" key="1">
    <source>
        <dbReference type="SAM" id="Phobius"/>
    </source>
</evidence>
<reference evidence="2 3" key="1">
    <citation type="submission" date="2023-05" db="EMBL/GenBank/DDBJ databases">
        <title>Sedimentitalea sp. nov. JM2-8.</title>
        <authorList>
            <person name="Huang J."/>
        </authorList>
    </citation>
    <scope>NUCLEOTIDE SEQUENCE [LARGE SCALE GENOMIC DNA]</scope>
    <source>
        <strain evidence="2 3">JM2-8</strain>
    </source>
</reference>
<comment type="caution">
    <text evidence="2">The sequence shown here is derived from an EMBL/GenBank/DDBJ whole genome shotgun (WGS) entry which is preliminary data.</text>
</comment>
<keyword evidence="3" id="KW-1185">Reference proteome</keyword>
<evidence type="ECO:0000313" key="3">
    <source>
        <dbReference type="Proteomes" id="UP001227126"/>
    </source>
</evidence>
<sequence>MTDAPSGLSFGKLFLLLYVFTAGAVAINLFMLGLMGQAIGLPALSPTTALLLSIPLGLPANWLVTRWVRGLMDEADGTK</sequence>